<dbReference type="GO" id="GO:0008276">
    <property type="term" value="F:protein methyltransferase activity"/>
    <property type="evidence" value="ECO:0007669"/>
    <property type="project" value="TreeGrafter"/>
</dbReference>
<keyword evidence="7" id="KW-1185">Reference proteome</keyword>
<dbReference type="EMBL" id="VJWX01000444">
    <property type="protein sequence ID" value="TVT28587.1"/>
    <property type="molecule type" value="Genomic_DNA"/>
</dbReference>
<dbReference type="GO" id="GO:0032259">
    <property type="term" value="P:methylation"/>
    <property type="evidence" value="ECO:0007669"/>
    <property type="project" value="UniProtKB-KW"/>
</dbReference>
<organism evidence="6 7">
    <name type="scientific">Amycolatopsis rhizosphaerae</name>
    <dbReference type="NCBI Taxonomy" id="2053003"/>
    <lineage>
        <taxon>Bacteria</taxon>
        <taxon>Bacillati</taxon>
        <taxon>Actinomycetota</taxon>
        <taxon>Actinomycetes</taxon>
        <taxon>Pseudonocardiales</taxon>
        <taxon>Pseudonocardiaceae</taxon>
        <taxon>Amycolatopsis</taxon>
    </lineage>
</organism>
<dbReference type="PROSITE" id="PS00092">
    <property type="entry name" value="N6_MTASE"/>
    <property type="match status" value="1"/>
</dbReference>
<reference evidence="6 7" key="2">
    <citation type="submission" date="2019-08" db="EMBL/GenBank/DDBJ databases">
        <title>Amycolatopsis acidicola sp. nov., isolated from peat swamp forest soil.</title>
        <authorList>
            <person name="Srisuk N."/>
        </authorList>
    </citation>
    <scope>NUCLEOTIDE SEQUENCE [LARGE SCALE GENOMIC DNA]</scope>
    <source>
        <strain evidence="6 7">TBRC 6029</strain>
    </source>
</reference>
<evidence type="ECO:0000256" key="1">
    <source>
        <dbReference type="ARBA" id="ARBA00006149"/>
    </source>
</evidence>
<dbReference type="InterPro" id="IPR029063">
    <property type="entry name" value="SAM-dependent_MTases_sf"/>
</dbReference>
<dbReference type="NCBIfam" id="TIGR00537">
    <property type="entry name" value="hemK_rel_arch"/>
    <property type="match status" value="1"/>
</dbReference>
<dbReference type="InterPro" id="IPR004557">
    <property type="entry name" value="PrmC-related"/>
</dbReference>
<keyword evidence="4" id="KW-0949">S-adenosyl-L-methionine</keyword>
<protein>
    <submittedName>
        <fullName evidence="6">Methyltransferase</fullName>
    </submittedName>
</protein>
<reference evidence="6 7" key="1">
    <citation type="submission" date="2019-07" db="EMBL/GenBank/DDBJ databases">
        <authorList>
            <person name="Duangmal K."/>
            <person name="Teo W.F.A."/>
        </authorList>
    </citation>
    <scope>NUCLEOTIDE SEQUENCE [LARGE SCALE GENOMIC DNA]</scope>
    <source>
        <strain evidence="6 7">TBRC 6029</strain>
    </source>
</reference>
<evidence type="ECO:0000256" key="4">
    <source>
        <dbReference type="ARBA" id="ARBA00022691"/>
    </source>
</evidence>
<proteinExistence type="inferred from homology"/>
<dbReference type="PANTHER" id="PTHR45875:SF1">
    <property type="entry name" value="METHYLTRANSFERASE N6AMT1"/>
    <property type="match status" value="1"/>
</dbReference>
<dbReference type="SUPFAM" id="SSF53335">
    <property type="entry name" value="S-adenosyl-L-methionine-dependent methyltransferases"/>
    <property type="match status" value="1"/>
</dbReference>
<dbReference type="RefSeq" id="WP_144592233.1">
    <property type="nucleotide sequence ID" value="NZ_VJWX01000444.1"/>
</dbReference>
<dbReference type="Proteomes" id="UP000320011">
    <property type="component" value="Unassembled WGS sequence"/>
</dbReference>
<dbReference type="InterPro" id="IPR052190">
    <property type="entry name" value="Euk-Arch_PrmC-MTase"/>
</dbReference>
<sequence length="230" mass="24437">MFDQPGGRYQVRVWLLRPPGVYRPQADTRLLLTALREARLGRGARVLDLCTGTGIAAIAAARAGAESVTAVDASLPAVLSARVNTRLRRLPVRVRHGDLSRSFEGAPFDLVLANPPYIPAPSHGPGQGAALAWDAGPDGRHFLDSLCESAFGLLDPGGAMLVVHSALCGVERTLKALRDNGLKSAVVARALEPFGPVLRRRAGYLESAGLIEPGERQEELVVIRADRTGG</sequence>
<name>A0A558AWD6_9PSEU</name>
<dbReference type="PANTHER" id="PTHR45875">
    <property type="entry name" value="METHYLTRANSFERASE N6AMT1"/>
    <property type="match status" value="1"/>
</dbReference>
<dbReference type="GO" id="GO:0035657">
    <property type="term" value="C:eRF1 methyltransferase complex"/>
    <property type="evidence" value="ECO:0007669"/>
    <property type="project" value="TreeGrafter"/>
</dbReference>
<dbReference type="InterPro" id="IPR007848">
    <property type="entry name" value="Small_mtfrase_dom"/>
</dbReference>
<dbReference type="AlphaFoldDB" id="A0A558AWD6"/>
<gene>
    <name evidence="6" type="ORF">FNH05_30070</name>
</gene>
<keyword evidence="2 6" id="KW-0489">Methyltransferase</keyword>
<evidence type="ECO:0000313" key="7">
    <source>
        <dbReference type="Proteomes" id="UP000320011"/>
    </source>
</evidence>
<dbReference type="Gene3D" id="3.40.50.150">
    <property type="entry name" value="Vaccinia Virus protein VP39"/>
    <property type="match status" value="1"/>
</dbReference>
<dbReference type="InterPro" id="IPR002052">
    <property type="entry name" value="DNA_methylase_N6_adenine_CS"/>
</dbReference>
<dbReference type="GO" id="GO:0003676">
    <property type="term" value="F:nucleic acid binding"/>
    <property type="evidence" value="ECO:0007669"/>
    <property type="project" value="InterPro"/>
</dbReference>
<dbReference type="GO" id="GO:0008170">
    <property type="term" value="F:N-methyltransferase activity"/>
    <property type="evidence" value="ECO:0007669"/>
    <property type="project" value="UniProtKB-ARBA"/>
</dbReference>
<dbReference type="OrthoDB" id="8746524at2"/>
<evidence type="ECO:0000259" key="5">
    <source>
        <dbReference type="Pfam" id="PF05175"/>
    </source>
</evidence>
<feature type="domain" description="Methyltransferase small" evidence="5">
    <location>
        <begin position="26"/>
        <end position="117"/>
    </location>
</feature>
<evidence type="ECO:0000256" key="3">
    <source>
        <dbReference type="ARBA" id="ARBA00022679"/>
    </source>
</evidence>
<keyword evidence="3 6" id="KW-0808">Transferase</keyword>
<accession>A0A558AWD6</accession>
<comment type="similarity">
    <text evidence="1">Belongs to the eukaryotic/archaeal PrmC-related family.</text>
</comment>
<evidence type="ECO:0000313" key="6">
    <source>
        <dbReference type="EMBL" id="TVT28587.1"/>
    </source>
</evidence>
<evidence type="ECO:0000256" key="2">
    <source>
        <dbReference type="ARBA" id="ARBA00022603"/>
    </source>
</evidence>
<comment type="caution">
    <text evidence="6">The sequence shown here is derived from an EMBL/GenBank/DDBJ whole genome shotgun (WGS) entry which is preliminary data.</text>
</comment>
<dbReference type="GO" id="GO:0008757">
    <property type="term" value="F:S-adenosylmethionine-dependent methyltransferase activity"/>
    <property type="evidence" value="ECO:0007669"/>
    <property type="project" value="TreeGrafter"/>
</dbReference>
<dbReference type="Pfam" id="PF05175">
    <property type="entry name" value="MTS"/>
    <property type="match status" value="1"/>
</dbReference>